<dbReference type="InterPro" id="IPR032675">
    <property type="entry name" value="LRR_dom_sf"/>
</dbReference>
<organism evidence="2 3">
    <name type="scientific">Mycena belliarum</name>
    <dbReference type="NCBI Taxonomy" id="1033014"/>
    <lineage>
        <taxon>Eukaryota</taxon>
        <taxon>Fungi</taxon>
        <taxon>Dikarya</taxon>
        <taxon>Basidiomycota</taxon>
        <taxon>Agaricomycotina</taxon>
        <taxon>Agaricomycetes</taxon>
        <taxon>Agaricomycetidae</taxon>
        <taxon>Agaricales</taxon>
        <taxon>Marasmiineae</taxon>
        <taxon>Mycenaceae</taxon>
        <taxon>Mycena</taxon>
    </lineage>
</organism>
<evidence type="ECO:0008006" key="4">
    <source>
        <dbReference type="Google" id="ProtNLM"/>
    </source>
</evidence>
<comment type="caution">
    <text evidence="2">The sequence shown here is derived from an EMBL/GenBank/DDBJ whole genome shotgun (WGS) entry which is preliminary data.</text>
</comment>
<proteinExistence type="predicted"/>
<evidence type="ECO:0000313" key="3">
    <source>
        <dbReference type="Proteomes" id="UP001222325"/>
    </source>
</evidence>
<evidence type="ECO:0000313" key="2">
    <source>
        <dbReference type="EMBL" id="KAJ7085806.1"/>
    </source>
</evidence>
<sequence>MPLLLDLPNELILLIFLPLLANNADSLDALCLVHRRLLAIARPLTWRKLILDGSFGGPGSEEAPREARFLEFVSDETRAAAVRCLVLRGEVHPRGLALLSKLPSIMHLEILGEWMDPSDWYDVFMMIHGLVGTFPILESLYLSNCMMEDGDFDEFKDELQVDDHELDRNTYDPGDEVLSHSLRRILCENVDPAMRKLWLSTPNLEVVEMHVCTPHPLNSYRQVGIHRMLLRDPNFCEKVKRMNVEYCLVTEEEMDEELDDDDDELRVDENMDADNITNFFKWRAHTLPSLQDLVLEIPFQLNHLQEIIPAIPQVCPILKRLKFQMSPSGYKEFLEKVQTAKMGDRFKLGGAELPCLEELRLPFTGLHHDLMAALPGLLLNAPNLIHLYLGNPRVLDAEKPSDSALLQCANTYAAAIPSLKSVSWDRLAAVKIKRDSASAQCEMAVFEAPFWEKQQGLAGWY</sequence>
<reference evidence="2" key="1">
    <citation type="submission" date="2023-03" db="EMBL/GenBank/DDBJ databases">
        <title>Massive genome expansion in bonnet fungi (Mycena s.s.) driven by repeated elements and novel gene families across ecological guilds.</title>
        <authorList>
            <consortium name="Lawrence Berkeley National Laboratory"/>
            <person name="Harder C.B."/>
            <person name="Miyauchi S."/>
            <person name="Viragh M."/>
            <person name="Kuo A."/>
            <person name="Thoen E."/>
            <person name="Andreopoulos B."/>
            <person name="Lu D."/>
            <person name="Skrede I."/>
            <person name="Drula E."/>
            <person name="Henrissat B."/>
            <person name="Morin E."/>
            <person name="Kohler A."/>
            <person name="Barry K."/>
            <person name="LaButti K."/>
            <person name="Morin E."/>
            <person name="Salamov A."/>
            <person name="Lipzen A."/>
            <person name="Mereny Z."/>
            <person name="Hegedus B."/>
            <person name="Baldrian P."/>
            <person name="Stursova M."/>
            <person name="Weitz H."/>
            <person name="Taylor A."/>
            <person name="Grigoriev I.V."/>
            <person name="Nagy L.G."/>
            <person name="Martin F."/>
            <person name="Kauserud H."/>
        </authorList>
    </citation>
    <scope>NUCLEOTIDE SEQUENCE</scope>
    <source>
        <strain evidence="2">CBHHK173m</strain>
    </source>
</reference>
<accession>A0AAD6U4Z6</accession>
<evidence type="ECO:0000256" key="1">
    <source>
        <dbReference type="SAM" id="SignalP"/>
    </source>
</evidence>
<name>A0AAD6U4Z6_9AGAR</name>
<dbReference type="Proteomes" id="UP001222325">
    <property type="component" value="Unassembled WGS sequence"/>
</dbReference>
<dbReference type="AlphaFoldDB" id="A0AAD6U4Z6"/>
<dbReference type="Gene3D" id="3.80.10.10">
    <property type="entry name" value="Ribonuclease Inhibitor"/>
    <property type="match status" value="1"/>
</dbReference>
<gene>
    <name evidence="2" type="ORF">B0H15DRAFT_931723</name>
</gene>
<dbReference type="EMBL" id="JARJCN010000033">
    <property type="protein sequence ID" value="KAJ7085806.1"/>
    <property type="molecule type" value="Genomic_DNA"/>
</dbReference>
<feature type="chain" id="PRO_5041911586" description="F-box domain-containing protein" evidence="1">
    <location>
        <begin position="27"/>
        <end position="461"/>
    </location>
</feature>
<keyword evidence="3" id="KW-1185">Reference proteome</keyword>
<feature type="signal peptide" evidence="1">
    <location>
        <begin position="1"/>
        <end position="26"/>
    </location>
</feature>
<protein>
    <recommendedName>
        <fullName evidence="4">F-box domain-containing protein</fullName>
    </recommendedName>
</protein>
<dbReference type="SUPFAM" id="SSF52047">
    <property type="entry name" value="RNI-like"/>
    <property type="match status" value="1"/>
</dbReference>
<keyword evidence="1" id="KW-0732">Signal</keyword>